<proteinExistence type="predicted"/>
<organism evidence="1">
    <name type="scientific">Opuntia streptacantha</name>
    <name type="common">Prickly pear cactus</name>
    <name type="synonym">Opuntia cardona</name>
    <dbReference type="NCBI Taxonomy" id="393608"/>
    <lineage>
        <taxon>Eukaryota</taxon>
        <taxon>Viridiplantae</taxon>
        <taxon>Streptophyta</taxon>
        <taxon>Embryophyta</taxon>
        <taxon>Tracheophyta</taxon>
        <taxon>Spermatophyta</taxon>
        <taxon>Magnoliopsida</taxon>
        <taxon>eudicotyledons</taxon>
        <taxon>Gunneridae</taxon>
        <taxon>Pentapetalae</taxon>
        <taxon>Caryophyllales</taxon>
        <taxon>Cactineae</taxon>
        <taxon>Cactaceae</taxon>
        <taxon>Opuntioideae</taxon>
        <taxon>Opuntia</taxon>
    </lineage>
</organism>
<dbReference type="EMBL" id="GISG01200390">
    <property type="protein sequence ID" value="MBA4658377.1"/>
    <property type="molecule type" value="Transcribed_RNA"/>
</dbReference>
<reference evidence="1" key="2">
    <citation type="submission" date="2020-07" db="EMBL/GenBank/DDBJ databases">
        <authorList>
            <person name="Vera ALvarez R."/>
            <person name="Arias-Moreno D.M."/>
            <person name="Jimenez-Jacinto V."/>
            <person name="Jimenez-Bremont J.F."/>
            <person name="Swaminathan K."/>
            <person name="Moose S.P."/>
            <person name="Guerrero-Gonzalez M.L."/>
            <person name="Marino-Ramirez L."/>
            <person name="Landsman D."/>
            <person name="Rodriguez-Kessler M."/>
            <person name="Delgado-Sanchez P."/>
        </authorList>
    </citation>
    <scope>NUCLEOTIDE SEQUENCE</scope>
    <source>
        <tissue evidence="1">Cladode</tissue>
    </source>
</reference>
<protein>
    <submittedName>
        <fullName evidence="1">Uncharacterized protein</fullName>
    </submittedName>
</protein>
<dbReference type="AlphaFoldDB" id="A0A7C9A508"/>
<accession>A0A7C9A508</accession>
<evidence type="ECO:0000313" key="1">
    <source>
        <dbReference type="EMBL" id="MBA4658377.1"/>
    </source>
</evidence>
<sequence length="106" mass="11741">MECSIPSASLYCKHRKGKLSVPNSFSEGFKEDILSNSILRRESFRRHFSTFSSSCKLAISLYADSDKIFLTFISMASSLTSADNNSISLCILLSSSFEASITLLPR</sequence>
<name>A0A7C9A508_OPUST</name>
<reference evidence="1" key="1">
    <citation type="journal article" date="2013" name="J. Plant Res.">
        <title>Effect of fungi and light on seed germination of three Opuntia species from semiarid lands of central Mexico.</title>
        <authorList>
            <person name="Delgado-Sanchez P."/>
            <person name="Jimenez-Bremont J.F."/>
            <person name="Guerrero-Gonzalez Mde L."/>
            <person name="Flores J."/>
        </authorList>
    </citation>
    <scope>NUCLEOTIDE SEQUENCE</scope>
    <source>
        <tissue evidence="1">Cladode</tissue>
    </source>
</reference>